<feature type="domain" description="Recombinase" evidence="3">
    <location>
        <begin position="115"/>
        <end position="188"/>
    </location>
</feature>
<proteinExistence type="predicted"/>
<reference evidence="4" key="1">
    <citation type="submission" date="2022-04" db="EMBL/GenBank/DDBJ databases">
        <title>Paenibacillus mangrovi sp. nov., a novel endophytic bacterium isolated from bark of Kandelia candel.</title>
        <authorList>
            <person name="Tuo L."/>
        </authorList>
    </citation>
    <scope>NUCLEOTIDE SEQUENCE</scope>
    <source>
        <strain evidence="4">KQZ6P-2</strain>
    </source>
</reference>
<dbReference type="EMBL" id="JALIRP010000004">
    <property type="protein sequence ID" value="MCJ8012599.1"/>
    <property type="molecule type" value="Genomic_DNA"/>
</dbReference>
<dbReference type="InterPro" id="IPR038109">
    <property type="entry name" value="DNA_bind_recomb_sf"/>
</dbReference>
<dbReference type="GO" id="GO:0003677">
    <property type="term" value="F:DNA binding"/>
    <property type="evidence" value="ECO:0007669"/>
    <property type="project" value="InterPro"/>
</dbReference>
<feature type="domain" description="Resolvase/invertase-type recombinase catalytic" evidence="2">
    <location>
        <begin position="1"/>
        <end position="90"/>
    </location>
</feature>
<dbReference type="InterPro" id="IPR050639">
    <property type="entry name" value="SSR_resolvase"/>
</dbReference>
<evidence type="ECO:0000259" key="3">
    <source>
        <dbReference type="Pfam" id="PF07508"/>
    </source>
</evidence>
<dbReference type="InterPro" id="IPR006119">
    <property type="entry name" value="Resolv_N"/>
</dbReference>
<dbReference type="InterPro" id="IPR036162">
    <property type="entry name" value="Resolvase-like_N_sf"/>
</dbReference>
<gene>
    <name evidence="4" type="ORF">MUG84_12740</name>
</gene>
<feature type="region of interest" description="Disordered" evidence="1">
    <location>
        <begin position="170"/>
        <end position="195"/>
    </location>
</feature>
<name>A0A9X2B2J0_9BACL</name>
<dbReference type="AlphaFoldDB" id="A0A9X2B2J0"/>
<dbReference type="Pfam" id="PF07508">
    <property type="entry name" value="Recombinase"/>
    <property type="match status" value="1"/>
</dbReference>
<dbReference type="SUPFAM" id="SSF53041">
    <property type="entry name" value="Resolvase-like"/>
    <property type="match status" value="1"/>
</dbReference>
<feature type="compositionally biased region" description="Polar residues" evidence="1">
    <location>
        <begin position="171"/>
        <end position="180"/>
    </location>
</feature>
<dbReference type="PANTHER" id="PTHR30461:SF23">
    <property type="entry name" value="DNA RECOMBINASE-RELATED"/>
    <property type="match status" value="1"/>
</dbReference>
<accession>A0A9X2B2J0</accession>
<comment type="caution">
    <text evidence="4">The sequence shown here is derived from an EMBL/GenBank/DDBJ whole genome shotgun (WGS) entry which is preliminary data.</text>
</comment>
<keyword evidence="5" id="KW-1185">Reference proteome</keyword>
<dbReference type="Proteomes" id="UP001139347">
    <property type="component" value="Unassembled WGS sequence"/>
</dbReference>
<organism evidence="4 5">
    <name type="scientific">Paenibacillus mangrovi</name>
    <dbReference type="NCBI Taxonomy" id="2931978"/>
    <lineage>
        <taxon>Bacteria</taxon>
        <taxon>Bacillati</taxon>
        <taxon>Bacillota</taxon>
        <taxon>Bacilli</taxon>
        <taxon>Bacillales</taxon>
        <taxon>Paenibacillaceae</taxon>
        <taxon>Paenibacillus</taxon>
    </lineage>
</organism>
<sequence length="195" mass="21975">MLNDVESGIFDAVLVVDYQRLGRGEIEDQGKIKRIFRDSQTYIVTPEKIYNLVDDTDDLLVDVRGLLARQEYKSITKNLLLGKKVGARLGNWTNGPAPYPYDYNPSIKGLEINNQKNAIYQEAKDAALTGVVLKKIEWDLNNRNIPGPTGGIWHENTIRRMLISETGLGHITTNKTQGSGHKQKKAKPFKNIPKE</sequence>
<evidence type="ECO:0000313" key="5">
    <source>
        <dbReference type="Proteomes" id="UP001139347"/>
    </source>
</evidence>
<dbReference type="Gene3D" id="3.40.50.1390">
    <property type="entry name" value="Resolvase, N-terminal catalytic domain"/>
    <property type="match status" value="1"/>
</dbReference>
<dbReference type="PANTHER" id="PTHR30461">
    <property type="entry name" value="DNA-INVERTASE FROM LAMBDOID PROPHAGE"/>
    <property type="match status" value="1"/>
</dbReference>
<evidence type="ECO:0000256" key="1">
    <source>
        <dbReference type="SAM" id="MobiDB-lite"/>
    </source>
</evidence>
<dbReference type="Gene3D" id="3.90.1750.20">
    <property type="entry name" value="Putative Large Serine Recombinase, Chain B, Domain 2"/>
    <property type="match status" value="1"/>
</dbReference>
<evidence type="ECO:0000313" key="4">
    <source>
        <dbReference type="EMBL" id="MCJ8012599.1"/>
    </source>
</evidence>
<dbReference type="GO" id="GO:0000150">
    <property type="term" value="F:DNA strand exchange activity"/>
    <property type="evidence" value="ECO:0007669"/>
    <property type="project" value="InterPro"/>
</dbReference>
<dbReference type="InterPro" id="IPR011109">
    <property type="entry name" value="DNA_bind_recombinase_dom"/>
</dbReference>
<evidence type="ECO:0000259" key="2">
    <source>
        <dbReference type="Pfam" id="PF00239"/>
    </source>
</evidence>
<protein>
    <submittedName>
        <fullName evidence="4">Recombinase family protein</fullName>
    </submittedName>
</protein>
<dbReference type="Pfam" id="PF00239">
    <property type="entry name" value="Resolvase"/>
    <property type="match status" value="1"/>
</dbReference>